<dbReference type="GO" id="GO:0005737">
    <property type="term" value="C:cytoplasm"/>
    <property type="evidence" value="ECO:0007669"/>
    <property type="project" value="TreeGrafter"/>
</dbReference>
<dbReference type="PROSITE" id="PS50207">
    <property type="entry name" value="CASPASE_P10"/>
    <property type="match status" value="1"/>
</dbReference>
<dbReference type="InterPro" id="IPR015917">
    <property type="entry name" value="Pept_C14A"/>
</dbReference>
<dbReference type="GO" id="GO:0006508">
    <property type="term" value="P:proteolysis"/>
    <property type="evidence" value="ECO:0007669"/>
    <property type="project" value="InterPro"/>
</dbReference>
<dbReference type="SUPFAM" id="SSF52129">
    <property type="entry name" value="Caspase-like"/>
    <property type="match status" value="1"/>
</dbReference>
<sequence>MDNWRPLEEDHQKIITLYEESDEEQVSKKRSLQSLHRDIVSKLYGSSPDKCSYYLKAQSSDARGYFEPSGDKLKPPAVYIFNHENFPTETRKGSSKDVDALRKTFEKMKCTIEVVPNPTFSMVKDTVTKLTRKCFYHLSALVIVILSHGNRKEKILACDDKEYDLDDDILFPLYENETLADKPKILIVQACKGNCKADCNTKRNPSSYIKCYSTTEGFESYRNETNGSIFIQTLCNVMDQDGLTKDFLSIIEDVNVKVEVQSDLIG</sequence>
<proteinExistence type="inferred from homology"/>
<dbReference type="EMBL" id="JAMKOV010000007">
    <property type="protein sequence ID" value="KAI8038554.1"/>
    <property type="molecule type" value="Genomic_DNA"/>
</dbReference>
<dbReference type="SMART" id="SM00115">
    <property type="entry name" value="CASc"/>
    <property type="match status" value="1"/>
</dbReference>
<dbReference type="GO" id="GO:0006915">
    <property type="term" value="P:apoptotic process"/>
    <property type="evidence" value="ECO:0007669"/>
    <property type="project" value="TreeGrafter"/>
</dbReference>
<dbReference type="Gene3D" id="3.40.50.1460">
    <property type="match status" value="1"/>
</dbReference>
<evidence type="ECO:0000259" key="4">
    <source>
        <dbReference type="PROSITE" id="PS50208"/>
    </source>
</evidence>
<evidence type="ECO:0000313" key="6">
    <source>
        <dbReference type="Proteomes" id="UP001059596"/>
    </source>
</evidence>
<feature type="domain" description="Caspase family p10" evidence="3">
    <location>
        <begin position="206"/>
        <end position="266"/>
    </location>
</feature>
<dbReference type="PRINTS" id="PR00376">
    <property type="entry name" value="IL1BCENZYME"/>
</dbReference>
<dbReference type="GO" id="GO:0004197">
    <property type="term" value="F:cysteine-type endopeptidase activity"/>
    <property type="evidence" value="ECO:0007669"/>
    <property type="project" value="InterPro"/>
</dbReference>
<gene>
    <name evidence="5" type="ORF">M5D96_008461</name>
</gene>
<evidence type="ECO:0000313" key="5">
    <source>
        <dbReference type="EMBL" id="KAI8038554.1"/>
    </source>
</evidence>
<dbReference type="GO" id="GO:0043525">
    <property type="term" value="P:positive regulation of neuron apoptotic process"/>
    <property type="evidence" value="ECO:0007669"/>
    <property type="project" value="TreeGrafter"/>
</dbReference>
<evidence type="ECO:0008006" key="7">
    <source>
        <dbReference type="Google" id="ProtNLM"/>
    </source>
</evidence>
<reference evidence="5" key="1">
    <citation type="journal article" date="2023" name="Genome Biol. Evol.">
        <title>Long-read-based Genome Assembly of Drosophila gunungcola Reveals Fewer Chemosensory Genes in Flower-breeding Species.</title>
        <authorList>
            <person name="Negi A."/>
            <person name="Liao B.Y."/>
            <person name="Yeh S.D."/>
        </authorList>
    </citation>
    <scope>NUCLEOTIDE SEQUENCE</scope>
    <source>
        <strain evidence="5">Sukarami</strain>
    </source>
</reference>
<accession>A0A9Q0BP19</accession>
<dbReference type="PROSITE" id="PS50208">
    <property type="entry name" value="CASPASE_P20"/>
    <property type="match status" value="1"/>
</dbReference>
<feature type="domain" description="Caspase family p20" evidence="4">
    <location>
        <begin position="77"/>
        <end position="195"/>
    </location>
</feature>
<dbReference type="InterPro" id="IPR011600">
    <property type="entry name" value="Pept_C14_caspase"/>
</dbReference>
<dbReference type="Proteomes" id="UP001059596">
    <property type="component" value="Unassembled WGS sequence"/>
</dbReference>
<evidence type="ECO:0000256" key="1">
    <source>
        <dbReference type="ARBA" id="ARBA00010134"/>
    </source>
</evidence>
<name>A0A9Q0BP19_9MUSC</name>
<comment type="similarity">
    <text evidence="1 2">Belongs to the peptidase C14A family.</text>
</comment>
<dbReference type="PANTHER" id="PTHR10454:SF232">
    <property type="entry name" value="AT03047P-RELATED"/>
    <property type="match status" value="1"/>
</dbReference>
<evidence type="ECO:0000256" key="2">
    <source>
        <dbReference type="RuleBase" id="RU003971"/>
    </source>
</evidence>
<dbReference type="InterPro" id="IPR002398">
    <property type="entry name" value="Pept_C14"/>
</dbReference>
<dbReference type="InterPro" id="IPR029030">
    <property type="entry name" value="Caspase-like_dom_sf"/>
</dbReference>
<evidence type="ECO:0000259" key="3">
    <source>
        <dbReference type="PROSITE" id="PS50207"/>
    </source>
</evidence>
<dbReference type="Pfam" id="PF00656">
    <property type="entry name" value="Peptidase_C14"/>
    <property type="match status" value="1"/>
</dbReference>
<dbReference type="InterPro" id="IPR001309">
    <property type="entry name" value="Pept_C14_p20"/>
</dbReference>
<dbReference type="AlphaFoldDB" id="A0A9Q0BP19"/>
<dbReference type="InterPro" id="IPR002138">
    <property type="entry name" value="Pept_C14_p10"/>
</dbReference>
<protein>
    <recommendedName>
        <fullName evidence="7">Caspase-3</fullName>
    </recommendedName>
</protein>
<organism evidence="5 6">
    <name type="scientific">Drosophila gunungcola</name>
    <name type="common">fruit fly</name>
    <dbReference type="NCBI Taxonomy" id="103775"/>
    <lineage>
        <taxon>Eukaryota</taxon>
        <taxon>Metazoa</taxon>
        <taxon>Ecdysozoa</taxon>
        <taxon>Arthropoda</taxon>
        <taxon>Hexapoda</taxon>
        <taxon>Insecta</taxon>
        <taxon>Pterygota</taxon>
        <taxon>Neoptera</taxon>
        <taxon>Endopterygota</taxon>
        <taxon>Diptera</taxon>
        <taxon>Brachycera</taxon>
        <taxon>Muscomorpha</taxon>
        <taxon>Ephydroidea</taxon>
        <taxon>Drosophilidae</taxon>
        <taxon>Drosophila</taxon>
        <taxon>Sophophora</taxon>
    </lineage>
</organism>
<keyword evidence="6" id="KW-1185">Reference proteome</keyword>
<dbReference type="PANTHER" id="PTHR10454">
    <property type="entry name" value="CASPASE"/>
    <property type="match status" value="1"/>
</dbReference>
<comment type="caution">
    <text evidence="5">The sequence shown here is derived from an EMBL/GenBank/DDBJ whole genome shotgun (WGS) entry which is preliminary data.</text>
</comment>